<dbReference type="GO" id="GO:0008270">
    <property type="term" value="F:zinc ion binding"/>
    <property type="evidence" value="ECO:0007669"/>
    <property type="project" value="InterPro"/>
</dbReference>
<dbReference type="GeneID" id="8291557"/>
<dbReference type="RefSeq" id="XP_002552676.1">
    <property type="nucleotide sequence ID" value="XM_002552630.1"/>
</dbReference>
<evidence type="ECO:0000256" key="1">
    <source>
        <dbReference type="ARBA" id="ARBA00022723"/>
    </source>
</evidence>
<reference evidence="8 9" key="1">
    <citation type="journal article" date="2009" name="Genome Res.">
        <title>Comparative genomics of protoploid Saccharomycetaceae.</title>
        <authorList>
            <consortium name="The Genolevures Consortium"/>
            <person name="Souciet J.-L."/>
            <person name="Dujon B."/>
            <person name="Gaillardin C."/>
            <person name="Johnston M."/>
            <person name="Baret P.V."/>
            <person name="Cliften P."/>
            <person name="Sherman D.J."/>
            <person name="Weissenbach J."/>
            <person name="Westhof E."/>
            <person name="Wincker P."/>
            <person name="Jubin C."/>
            <person name="Poulain J."/>
            <person name="Barbe V."/>
            <person name="Segurens B."/>
            <person name="Artiguenave F."/>
            <person name="Anthouard V."/>
            <person name="Vacherie B."/>
            <person name="Val M.-E."/>
            <person name="Fulton R.S."/>
            <person name="Minx P."/>
            <person name="Wilson R."/>
            <person name="Durrens P."/>
            <person name="Jean G."/>
            <person name="Marck C."/>
            <person name="Martin T."/>
            <person name="Nikolski M."/>
            <person name="Rolland T."/>
            <person name="Seret M.-L."/>
            <person name="Casaregola S."/>
            <person name="Despons L."/>
            <person name="Fairhead C."/>
            <person name="Fischer G."/>
            <person name="Lafontaine I."/>
            <person name="Leh V."/>
            <person name="Lemaire M."/>
            <person name="de Montigny J."/>
            <person name="Neuveglise C."/>
            <person name="Thierry A."/>
            <person name="Blanc-Lenfle I."/>
            <person name="Bleykasten C."/>
            <person name="Diffels J."/>
            <person name="Fritsch E."/>
            <person name="Frangeul L."/>
            <person name="Goeffon A."/>
            <person name="Jauniaux N."/>
            <person name="Kachouri-Lafond R."/>
            <person name="Payen C."/>
            <person name="Potier S."/>
            <person name="Pribylova L."/>
            <person name="Ozanne C."/>
            <person name="Richard G.-F."/>
            <person name="Sacerdot C."/>
            <person name="Straub M.-L."/>
            <person name="Talla E."/>
        </authorList>
    </citation>
    <scope>NUCLEOTIDE SEQUENCE [LARGE SCALE GENOMIC DNA]</scope>
    <source>
        <strain evidence="9">ATCC 56472 / CBS 6340 / NRRL Y-8284</strain>
    </source>
</reference>
<organism evidence="8 9">
    <name type="scientific">Lachancea thermotolerans (strain ATCC 56472 / CBS 6340 / NRRL Y-8284)</name>
    <name type="common">Yeast</name>
    <name type="synonym">Kluyveromyces thermotolerans</name>
    <dbReference type="NCBI Taxonomy" id="559295"/>
    <lineage>
        <taxon>Eukaryota</taxon>
        <taxon>Fungi</taxon>
        <taxon>Dikarya</taxon>
        <taxon>Ascomycota</taxon>
        <taxon>Saccharomycotina</taxon>
        <taxon>Saccharomycetes</taxon>
        <taxon>Saccharomycetales</taxon>
        <taxon>Saccharomycetaceae</taxon>
        <taxon>Lachancea</taxon>
    </lineage>
</organism>
<evidence type="ECO:0000256" key="4">
    <source>
        <dbReference type="ARBA" id="ARBA00023125"/>
    </source>
</evidence>
<dbReference type="OMA" id="CSCTMMH"/>
<dbReference type="InterPro" id="IPR007219">
    <property type="entry name" value="XnlR_reg_dom"/>
</dbReference>
<proteinExistence type="predicted"/>
<evidence type="ECO:0000256" key="6">
    <source>
        <dbReference type="ARBA" id="ARBA00023242"/>
    </source>
</evidence>
<evidence type="ECO:0000313" key="8">
    <source>
        <dbReference type="EMBL" id="CAR22238.1"/>
    </source>
</evidence>
<feature type="domain" description="Zn(2)-C6 fungal-type" evidence="7">
    <location>
        <begin position="19"/>
        <end position="48"/>
    </location>
</feature>
<dbReference type="InParanoid" id="C5DEM7"/>
<keyword evidence="5" id="KW-0804">Transcription</keyword>
<evidence type="ECO:0000313" key="9">
    <source>
        <dbReference type="Proteomes" id="UP000002036"/>
    </source>
</evidence>
<evidence type="ECO:0000256" key="3">
    <source>
        <dbReference type="ARBA" id="ARBA00023015"/>
    </source>
</evidence>
<gene>
    <name evidence="8" type="ordered locus">KLTH0C10516g</name>
</gene>
<dbReference type="GO" id="GO:0000981">
    <property type="term" value="F:DNA-binding transcription factor activity, RNA polymerase II-specific"/>
    <property type="evidence" value="ECO:0007669"/>
    <property type="project" value="InterPro"/>
</dbReference>
<dbReference type="Gene3D" id="4.10.240.10">
    <property type="entry name" value="Zn(2)-C6 fungal-type DNA-binding domain"/>
    <property type="match status" value="1"/>
</dbReference>
<dbReference type="AlphaFoldDB" id="C5DEM7"/>
<dbReference type="KEGG" id="lth:KLTH0C10516g"/>
<dbReference type="CDD" id="cd12148">
    <property type="entry name" value="fungal_TF_MHR"/>
    <property type="match status" value="1"/>
</dbReference>
<dbReference type="PROSITE" id="PS00463">
    <property type="entry name" value="ZN2_CY6_FUNGAL_1"/>
    <property type="match status" value="1"/>
</dbReference>
<dbReference type="EMBL" id="CU928167">
    <property type="protein sequence ID" value="CAR22238.1"/>
    <property type="molecule type" value="Genomic_DNA"/>
</dbReference>
<accession>C5DEM7</accession>
<dbReference type="PANTHER" id="PTHR31779">
    <property type="entry name" value="2-NITROPROPANE DIOXYGENASE FAMILY, PUTATIVE (AFU_ORTHOLOGUE AFUA_2G17430)-RELATED"/>
    <property type="match status" value="1"/>
</dbReference>
<dbReference type="HOGENOM" id="CLU_019691_0_0_1"/>
<dbReference type="OrthoDB" id="2428527at2759"/>
<dbReference type="SMART" id="SM00066">
    <property type="entry name" value="GAL4"/>
    <property type="match status" value="1"/>
</dbReference>
<dbReference type="GO" id="GO:0003677">
    <property type="term" value="F:DNA binding"/>
    <property type="evidence" value="ECO:0007669"/>
    <property type="project" value="UniProtKB-KW"/>
</dbReference>
<evidence type="ECO:0000256" key="2">
    <source>
        <dbReference type="ARBA" id="ARBA00022833"/>
    </source>
</evidence>
<dbReference type="Pfam" id="PF00172">
    <property type="entry name" value="Zn_clus"/>
    <property type="match status" value="1"/>
</dbReference>
<dbReference type="PANTHER" id="PTHR31779:SF3">
    <property type="entry name" value="PROTEIN RDR1"/>
    <property type="match status" value="1"/>
</dbReference>
<protein>
    <submittedName>
        <fullName evidence="8">KLTH0C10516p</fullName>
    </submittedName>
</protein>
<sequence>MSTGIPSVPHKKRQRARKACVPCRQRKRRCDGANPCGMCVSYAYKCHYDEQGDPATLPAPLIPEIPDSTRSISPPRTRMVAKPPSIRTKILLNSTQCAADQGVFDAAKSRYMGLSSAVAFARSLGIELQSANPPHLHSFAWNCGLRSEEKSNTHCALHDLITKEETFHFTQIYFSAIHPVFDVVDPEHFKKSVESYWNDGCKVSAFGAVVGGIIALGSLFSGRPGHPRELEIVQYAKNVLEDPTFSRLPSAEQVSAWVLRTLYLRATTRPHAAWLASCVTIHLAEASALHHEVENVELTANDKALPPRTKKITERARRLFWCAWSINSILSYDYGRSSASLGGISCKLPTKSDGNYTAQLVDLALIIPPANTEASKETRVADLLQALTLVYETPDEHNFLSLVKADLCNSFYRRLRLFNYTLDSEVVFQLTTVCNHALSAAYDLVERKLPWWNVLSAPFQYICVLLAINTSESLANVAKAKNIFDRIVSNLNTHMAIEAQNTIKLLLQDSIKKKRQELTDLEAADQAGTASEAPFTAEIDWDVLLDPSHALHLMQQDFSSF</sequence>
<keyword evidence="3" id="KW-0805">Transcription regulation</keyword>
<dbReference type="CDD" id="cd00067">
    <property type="entry name" value="GAL4"/>
    <property type="match status" value="1"/>
</dbReference>
<dbReference type="GO" id="GO:0006351">
    <property type="term" value="P:DNA-templated transcription"/>
    <property type="evidence" value="ECO:0007669"/>
    <property type="project" value="InterPro"/>
</dbReference>
<dbReference type="InterPro" id="IPR001138">
    <property type="entry name" value="Zn2Cys6_DnaBD"/>
</dbReference>
<dbReference type="eggNOG" id="ENOG502QWPB">
    <property type="taxonomic scope" value="Eukaryota"/>
</dbReference>
<dbReference type="InterPro" id="IPR052478">
    <property type="entry name" value="Metabolite_Synth_Reg"/>
</dbReference>
<evidence type="ECO:0000256" key="5">
    <source>
        <dbReference type="ARBA" id="ARBA00023163"/>
    </source>
</evidence>
<dbReference type="GO" id="GO:0009410">
    <property type="term" value="P:response to xenobiotic stimulus"/>
    <property type="evidence" value="ECO:0007669"/>
    <property type="project" value="TreeGrafter"/>
</dbReference>
<dbReference type="FunCoup" id="C5DEM7">
    <property type="interactions" value="234"/>
</dbReference>
<evidence type="ECO:0000259" key="7">
    <source>
        <dbReference type="PROSITE" id="PS50048"/>
    </source>
</evidence>
<name>C5DEM7_LACTC</name>
<keyword evidence="6" id="KW-0539">Nucleus</keyword>
<dbReference type="PROSITE" id="PS50048">
    <property type="entry name" value="ZN2_CY6_FUNGAL_2"/>
    <property type="match status" value="1"/>
</dbReference>
<keyword evidence="4" id="KW-0238">DNA-binding</keyword>
<dbReference type="Proteomes" id="UP000002036">
    <property type="component" value="Chromosome C"/>
</dbReference>
<keyword evidence="1" id="KW-0479">Metal-binding</keyword>
<dbReference type="SUPFAM" id="SSF57701">
    <property type="entry name" value="Zn2/Cys6 DNA-binding domain"/>
    <property type="match status" value="1"/>
</dbReference>
<keyword evidence="2" id="KW-0862">Zinc</keyword>
<keyword evidence="9" id="KW-1185">Reference proteome</keyword>
<dbReference type="Pfam" id="PF04082">
    <property type="entry name" value="Fungal_trans"/>
    <property type="match status" value="1"/>
</dbReference>
<dbReference type="InterPro" id="IPR036864">
    <property type="entry name" value="Zn2-C6_fun-type_DNA-bd_sf"/>
</dbReference>